<dbReference type="PANTHER" id="PTHR43466:SF1">
    <property type="entry name" value="2-OXO-4-HYDROXY-4-CARBOXY-5-UREIDOIMIDAZOLINE DECARBOXYLASE-RELATED"/>
    <property type="match status" value="1"/>
</dbReference>
<protein>
    <recommendedName>
        <fullName evidence="3">2-oxo-4-hydroxy-4-carboxy-5-ureidoimidazoline decarboxylase</fullName>
        <ecNumber evidence="3">4.1.1.97</ecNumber>
    </recommendedName>
</protein>
<dbReference type="Pfam" id="PF09349">
    <property type="entry name" value="OHCU_decarbox"/>
    <property type="match status" value="1"/>
</dbReference>
<dbReference type="OrthoDB" id="5243781at2"/>
<dbReference type="HOGENOM" id="CLU_092522_2_1_11"/>
<reference evidence="8 9" key="1">
    <citation type="journal article" date="2010" name="Stand. Genomic Sci.">
        <title>Complete genome sequence of Cellulomonas flavigena type strain (134).</title>
        <authorList>
            <person name="Abt B."/>
            <person name="Foster B."/>
            <person name="Lapidus A."/>
            <person name="Clum A."/>
            <person name="Sun H."/>
            <person name="Pukall R."/>
            <person name="Lucas S."/>
            <person name="Glavina Del Rio T."/>
            <person name="Nolan M."/>
            <person name="Tice H."/>
            <person name="Cheng J.F."/>
            <person name="Pitluck S."/>
            <person name="Liolios K."/>
            <person name="Ivanova N."/>
            <person name="Mavromatis K."/>
            <person name="Ovchinnikova G."/>
            <person name="Pati A."/>
            <person name="Goodwin L."/>
            <person name="Chen A."/>
            <person name="Palaniappan K."/>
            <person name="Land M."/>
            <person name="Hauser L."/>
            <person name="Chang Y.J."/>
            <person name="Jeffries C.D."/>
            <person name="Rohde M."/>
            <person name="Goker M."/>
            <person name="Woyke T."/>
            <person name="Bristow J."/>
            <person name="Eisen J.A."/>
            <person name="Markowitz V."/>
            <person name="Hugenholtz P."/>
            <person name="Kyrpides N.C."/>
            <person name="Klenk H.P."/>
        </authorList>
    </citation>
    <scope>NUCLEOTIDE SEQUENCE [LARGE SCALE GENOMIC DNA]</scope>
    <source>
        <strain evidence="9">ATCC 482 / DSM 20109 / BCRC 11376 / JCM 18109 / NBRC 3775 / NCIMB 8073 / NRS 134</strain>
    </source>
</reference>
<evidence type="ECO:0000259" key="7">
    <source>
        <dbReference type="Pfam" id="PF09349"/>
    </source>
</evidence>
<dbReference type="RefSeq" id="WP_013117997.1">
    <property type="nucleotide sequence ID" value="NC_014151.1"/>
</dbReference>
<dbReference type="STRING" id="446466.Cfla_2781"/>
<dbReference type="GO" id="GO:0051997">
    <property type="term" value="F:2-oxo-4-hydroxy-4-carboxy-5-ureidoimidazoline decarboxylase activity"/>
    <property type="evidence" value="ECO:0007669"/>
    <property type="project" value="UniProtKB-EC"/>
</dbReference>
<dbReference type="EC" id="4.1.1.97" evidence="3"/>
<evidence type="ECO:0000313" key="8">
    <source>
        <dbReference type="EMBL" id="ADG75666.1"/>
    </source>
</evidence>
<dbReference type="Gene3D" id="1.10.3330.10">
    <property type="entry name" value="Oxo-4-hydroxy-4-carboxy-5-ureidoimidazoline decarboxylase"/>
    <property type="match status" value="1"/>
</dbReference>
<organism evidence="8 9">
    <name type="scientific">Cellulomonas flavigena (strain ATCC 482 / DSM 20109 / BCRC 11376 / JCM 18109 / NBRC 3775 / NCIMB 8073 / NRS 134)</name>
    <dbReference type="NCBI Taxonomy" id="446466"/>
    <lineage>
        <taxon>Bacteria</taxon>
        <taxon>Bacillati</taxon>
        <taxon>Actinomycetota</taxon>
        <taxon>Actinomycetes</taxon>
        <taxon>Micrococcales</taxon>
        <taxon>Cellulomonadaceae</taxon>
        <taxon>Cellulomonas</taxon>
    </lineage>
</organism>
<dbReference type="Proteomes" id="UP000000849">
    <property type="component" value="Chromosome"/>
</dbReference>
<dbReference type="eggNOG" id="COG3195">
    <property type="taxonomic scope" value="Bacteria"/>
</dbReference>
<gene>
    <name evidence="8" type="ordered locus">Cfla_2781</name>
</gene>
<feature type="domain" description="Oxo-4-hydroxy-4-carboxy-5-ureidoimidazoline decarboxylase" evidence="7">
    <location>
        <begin position="7"/>
        <end position="158"/>
    </location>
</feature>
<dbReference type="EMBL" id="CP001964">
    <property type="protein sequence ID" value="ADG75666.1"/>
    <property type="molecule type" value="Genomic_DNA"/>
</dbReference>
<name>D5UJM8_CELFN</name>
<dbReference type="AlphaFoldDB" id="D5UJM8"/>
<keyword evidence="5" id="KW-0210">Decarboxylase</keyword>
<dbReference type="PANTHER" id="PTHR43466">
    <property type="entry name" value="2-OXO-4-HYDROXY-4-CARBOXY-5-UREIDOIMIDAZOLINE DECARBOXYLASE-RELATED"/>
    <property type="match status" value="1"/>
</dbReference>
<dbReference type="SUPFAM" id="SSF158694">
    <property type="entry name" value="UraD-Like"/>
    <property type="match status" value="1"/>
</dbReference>
<dbReference type="GO" id="GO:0019628">
    <property type="term" value="P:urate catabolic process"/>
    <property type="evidence" value="ECO:0007669"/>
    <property type="project" value="TreeGrafter"/>
</dbReference>
<dbReference type="KEGG" id="cfl:Cfla_2781"/>
<dbReference type="NCBIfam" id="TIGR03180">
    <property type="entry name" value="UraD_2"/>
    <property type="match status" value="1"/>
</dbReference>
<proteinExistence type="predicted"/>
<evidence type="ECO:0000256" key="3">
    <source>
        <dbReference type="ARBA" id="ARBA00012257"/>
    </source>
</evidence>
<dbReference type="InterPro" id="IPR018020">
    <property type="entry name" value="OHCU_decarboxylase"/>
</dbReference>
<comment type="pathway">
    <text evidence="2">Purine metabolism; urate degradation; (S)-allantoin from urate: step 3/3.</text>
</comment>
<keyword evidence="4" id="KW-0659">Purine metabolism</keyword>
<dbReference type="NCBIfam" id="NF010372">
    <property type="entry name" value="PRK13798.1"/>
    <property type="match status" value="1"/>
</dbReference>
<keyword evidence="9" id="KW-1185">Reference proteome</keyword>
<dbReference type="InterPro" id="IPR017595">
    <property type="entry name" value="OHCU_decarboxylase-2"/>
</dbReference>
<comment type="catalytic activity">
    <reaction evidence="1">
        <text>5-hydroxy-2-oxo-4-ureido-2,5-dihydro-1H-imidazole-5-carboxylate + H(+) = (S)-allantoin + CO2</text>
        <dbReference type="Rhea" id="RHEA:26301"/>
        <dbReference type="ChEBI" id="CHEBI:15378"/>
        <dbReference type="ChEBI" id="CHEBI:15678"/>
        <dbReference type="ChEBI" id="CHEBI:16526"/>
        <dbReference type="ChEBI" id="CHEBI:58639"/>
        <dbReference type="EC" id="4.1.1.97"/>
    </reaction>
</comment>
<evidence type="ECO:0000256" key="4">
    <source>
        <dbReference type="ARBA" id="ARBA00022631"/>
    </source>
</evidence>
<dbReference type="GO" id="GO:0006144">
    <property type="term" value="P:purine nucleobase metabolic process"/>
    <property type="evidence" value="ECO:0007669"/>
    <property type="project" value="UniProtKB-KW"/>
</dbReference>
<evidence type="ECO:0000256" key="5">
    <source>
        <dbReference type="ARBA" id="ARBA00022793"/>
    </source>
</evidence>
<evidence type="ECO:0000256" key="1">
    <source>
        <dbReference type="ARBA" id="ARBA00001163"/>
    </source>
</evidence>
<accession>D5UJM8</accession>
<evidence type="ECO:0000313" key="9">
    <source>
        <dbReference type="Proteomes" id="UP000000849"/>
    </source>
</evidence>
<keyword evidence="6" id="KW-0456">Lyase</keyword>
<dbReference type="InterPro" id="IPR036778">
    <property type="entry name" value="OHCU_decarboxylase_sf"/>
</dbReference>
<sequence length="196" mass="20968">MLLEEFNALPEGEAQAFVRACADVPWWATAVAAARPYRSVAALRAYAHEEAMAWGPGDVERALADHPRIGEKGRGATAALSAREQAGVDPADAEVAARLADGNARYEERFGRVFLVRAAGRSSREILTLLEQRLTHDRTTEARVTAGQLREIADLRLAQLVTATAVDPVDDADDDLADLDDTSVTPVAAPLAEPVG</sequence>
<evidence type="ECO:0000256" key="2">
    <source>
        <dbReference type="ARBA" id="ARBA00004754"/>
    </source>
</evidence>
<evidence type="ECO:0000256" key="6">
    <source>
        <dbReference type="ARBA" id="ARBA00023239"/>
    </source>
</evidence>